<dbReference type="Proteomes" id="UP000178724">
    <property type="component" value="Unassembled WGS sequence"/>
</dbReference>
<comment type="caution">
    <text evidence="2">The sequence shown here is derived from an EMBL/GenBank/DDBJ whole genome shotgun (WGS) entry which is preliminary data.</text>
</comment>
<name>A0A1F4Q594_UNCSA</name>
<protein>
    <submittedName>
        <fullName evidence="2">Uncharacterized protein</fullName>
    </submittedName>
</protein>
<evidence type="ECO:0000313" key="2">
    <source>
        <dbReference type="EMBL" id="OGB91016.1"/>
    </source>
</evidence>
<evidence type="ECO:0000256" key="1">
    <source>
        <dbReference type="SAM" id="MobiDB-lite"/>
    </source>
</evidence>
<feature type="region of interest" description="Disordered" evidence="1">
    <location>
        <begin position="52"/>
        <end position="93"/>
    </location>
</feature>
<dbReference type="EMBL" id="METM01000001">
    <property type="protein sequence ID" value="OGB91016.1"/>
    <property type="molecule type" value="Genomic_DNA"/>
</dbReference>
<feature type="compositionally biased region" description="Basic and acidic residues" evidence="1">
    <location>
        <begin position="71"/>
        <end position="89"/>
    </location>
</feature>
<gene>
    <name evidence="2" type="ORF">A2625_06885</name>
</gene>
<accession>A0A1F4Q594</accession>
<dbReference type="AlphaFoldDB" id="A0A1F4Q594"/>
<proteinExistence type="predicted"/>
<sequence length="111" mass="12167">MKNFKFLIYLFLSAFFGLIILSGFCLAMEKHSCCQPKASDCPILSVQDAASPEAVKSIQKPDTKSAPAAKPLKDKSVAPSEHKHSEVPDFRLPNYHLSAKISHQTTAPPRA</sequence>
<evidence type="ECO:0000313" key="3">
    <source>
        <dbReference type="Proteomes" id="UP000178724"/>
    </source>
</evidence>
<organism evidence="2 3">
    <name type="scientific">candidate division WOR-1 bacterium RIFCSPHIGHO2_01_FULL_53_15</name>
    <dbReference type="NCBI Taxonomy" id="1802564"/>
    <lineage>
        <taxon>Bacteria</taxon>
        <taxon>Bacillati</taxon>
        <taxon>Saganbacteria</taxon>
    </lineage>
</organism>
<reference evidence="2 3" key="1">
    <citation type="journal article" date="2016" name="Nat. Commun.">
        <title>Thousands of microbial genomes shed light on interconnected biogeochemical processes in an aquifer system.</title>
        <authorList>
            <person name="Anantharaman K."/>
            <person name="Brown C.T."/>
            <person name="Hug L.A."/>
            <person name="Sharon I."/>
            <person name="Castelle C.J."/>
            <person name="Probst A.J."/>
            <person name="Thomas B.C."/>
            <person name="Singh A."/>
            <person name="Wilkins M.J."/>
            <person name="Karaoz U."/>
            <person name="Brodie E.L."/>
            <person name="Williams K.H."/>
            <person name="Hubbard S.S."/>
            <person name="Banfield J.F."/>
        </authorList>
    </citation>
    <scope>NUCLEOTIDE SEQUENCE [LARGE SCALE GENOMIC DNA]</scope>
</reference>